<dbReference type="Proteomes" id="UP001323405">
    <property type="component" value="Unassembled WGS sequence"/>
</dbReference>
<feature type="domain" description="Heterokaryon incompatibility" evidence="1">
    <location>
        <begin position="192"/>
        <end position="346"/>
    </location>
</feature>
<protein>
    <recommendedName>
        <fullName evidence="1">Heterokaryon incompatibility domain-containing protein</fullName>
    </recommendedName>
</protein>
<organism evidence="2 3">
    <name type="scientific">Podospora pseudocomata</name>
    <dbReference type="NCBI Taxonomy" id="2093779"/>
    <lineage>
        <taxon>Eukaryota</taxon>
        <taxon>Fungi</taxon>
        <taxon>Dikarya</taxon>
        <taxon>Ascomycota</taxon>
        <taxon>Pezizomycotina</taxon>
        <taxon>Sordariomycetes</taxon>
        <taxon>Sordariomycetidae</taxon>
        <taxon>Sordariales</taxon>
        <taxon>Podosporaceae</taxon>
        <taxon>Podospora</taxon>
    </lineage>
</organism>
<name>A0ABR0G6W2_9PEZI</name>
<dbReference type="PANTHER" id="PTHR33112:SF9">
    <property type="entry name" value="HETEROKARYON INCOMPATIBILITY DOMAIN-CONTAINING PROTEIN"/>
    <property type="match status" value="1"/>
</dbReference>
<dbReference type="Pfam" id="PF06985">
    <property type="entry name" value="HET"/>
    <property type="match status" value="1"/>
</dbReference>
<dbReference type="InterPro" id="IPR010730">
    <property type="entry name" value="HET"/>
</dbReference>
<comment type="caution">
    <text evidence="2">The sequence shown here is derived from an EMBL/GenBank/DDBJ whole genome shotgun (WGS) entry which is preliminary data.</text>
</comment>
<proteinExistence type="predicted"/>
<dbReference type="GeneID" id="87911915"/>
<accession>A0ABR0G6W2</accession>
<dbReference type="EMBL" id="JAFFHA010000008">
    <property type="protein sequence ID" value="KAK4651494.1"/>
    <property type="molecule type" value="Genomic_DNA"/>
</dbReference>
<dbReference type="RefSeq" id="XP_062740469.1">
    <property type="nucleotide sequence ID" value="XM_062892008.1"/>
</dbReference>
<evidence type="ECO:0000313" key="2">
    <source>
        <dbReference type="EMBL" id="KAK4651494.1"/>
    </source>
</evidence>
<dbReference type="PANTHER" id="PTHR33112">
    <property type="entry name" value="DOMAIN PROTEIN, PUTATIVE-RELATED"/>
    <property type="match status" value="1"/>
</dbReference>
<reference evidence="2 3" key="1">
    <citation type="journal article" date="2023" name="bioRxiv">
        <title>High-quality genome assemblies of four members of thePodospora anserinaspecies complex.</title>
        <authorList>
            <person name="Ament-Velasquez S.L."/>
            <person name="Vogan A.A."/>
            <person name="Wallerman O."/>
            <person name="Hartmann F."/>
            <person name="Gautier V."/>
            <person name="Silar P."/>
            <person name="Giraud T."/>
            <person name="Johannesson H."/>
        </authorList>
    </citation>
    <scope>NUCLEOTIDE SEQUENCE [LARGE SCALE GENOMIC DNA]</scope>
    <source>
        <strain evidence="2 3">CBS 415.72m</strain>
    </source>
</reference>
<evidence type="ECO:0000313" key="3">
    <source>
        <dbReference type="Proteomes" id="UP001323405"/>
    </source>
</evidence>
<keyword evidence="3" id="KW-1185">Reference proteome</keyword>
<evidence type="ECO:0000259" key="1">
    <source>
        <dbReference type="Pfam" id="PF06985"/>
    </source>
</evidence>
<gene>
    <name evidence="2" type="ORF">QC762_603200</name>
</gene>
<sequence length="688" mass="78105">MSASDSLPVYDGPKCRICCDLMPNRQIPLPNGKWVDVQKQGKITLSLAVWLSDVYESAKTCVNCKVMIEALECFEGKDPRLEDDMFTVDGRVGTSLKLEYNLADDEYLRFIEVFSDTESESCLGRATFIEADINPRKAAEIAKRRLRECVDSHDECRMGRRGFIPTRVVDVGTGDGLPRLVETTEDMKDTDYVALSYCWGLAQSLTTTKATLPNRLEGIPWEDIPKTLHEAIEFVQHLGLSYIWIDALCIIQDDGLDWEKEAAQMKNVYENALFTLSATSAPDVATGCFLARNNPVHELHSAKPQHTYYARRPCFDTHSKLFSYSVDTEIEMDNYPAMTRGWIYQERLLSQRILYCAYDELIWECRNTITCECNPTSLHRHHGGNAIVSYKRQMGHLSDPTQFNKNNSSCFPIIDLWLSLVQSYSQRVFTKYTDRLIALSGIAQKFQPLNIGNYYAGIWSSEIHHQLAWTRDANPKALRVKEAARIPGSPSWSWCSINQPCVFDDVMNPPRISTRLTALNYKAELSSPDPTGPVSYARLTLSGPCVEAKIVLGPPVEQNPSSPLKAYISLCNKQYLITPDIPQWHNAPQSADSLAASDEVSCLEIYITKKGFKDNVNVNPDSPWDDPEHPDQYYNYRFPWLVLKWSPLHDAYRRVGIVNFANRPSFDQEEQAPGEMMRHAAMRVVDIV</sequence>